<evidence type="ECO:0008006" key="4">
    <source>
        <dbReference type="Google" id="ProtNLM"/>
    </source>
</evidence>
<keyword evidence="1" id="KW-0472">Membrane</keyword>
<evidence type="ECO:0000313" key="2">
    <source>
        <dbReference type="EMBL" id="OTN93521.1"/>
    </source>
</evidence>
<evidence type="ECO:0000256" key="1">
    <source>
        <dbReference type="SAM" id="Phobius"/>
    </source>
</evidence>
<keyword evidence="1" id="KW-1133">Transmembrane helix</keyword>
<sequence length="124" mass="15117">MNKRSYKRIYYCSILLLFYLVLSFFISYKSTERIQNFVPEEDLKEKVVLFYRENCLDCQKVFPMMYARNMVFKDTVFVNMNEPLNRQLYIEKYQLKSIPTIMSNGNRYSGTNYRKIFSCINQRE</sequence>
<dbReference type="AlphaFoldDB" id="A0AB73NQC7"/>
<accession>A0AB73NQC7</accession>
<feature type="transmembrane region" description="Helical" evidence="1">
    <location>
        <begin position="9"/>
        <end position="28"/>
    </location>
</feature>
<dbReference type="SUPFAM" id="SSF52833">
    <property type="entry name" value="Thioredoxin-like"/>
    <property type="match status" value="1"/>
</dbReference>
<proteinExistence type="predicted"/>
<organism evidence="2 3">
    <name type="scientific">Enterococcus faecium</name>
    <name type="common">Streptococcus faecium</name>
    <dbReference type="NCBI Taxonomy" id="1352"/>
    <lineage>
        <taxon>Bacteria</taxon>
        <taxon>Bacillati</taxon>
        <taxon>Bacillota</taxon>
        <taxon>Bacilli</taxon>
        <taxon>Lactobacillales</taxon>
        <taxon>Enterococcaceae</taxon>
        <taxon>Enterococcus</taxon>
    </lineage>
</organism>
<keyword evidence="1" id="KW-0812">Transmembrane</keyword>
<gene>
    <name evidence="2" type="ORF">A5804_002891</name>
</gene>
<dbReference type="EMBL" id="NGLB01000005">
    <property type="protein sequence ID" value="OTN93521.1"/>
    <property type="molecule type" value="Genomic_DNA"/>
</dbReference>
<dbReference type="Gene3D" id="3.40.30.10">
    <property type="entry name" value="Glutaredoxin"/>
    <property type="match status" value="1"/>
</dbReference>
<dbReference type="Proteomes" id="UP000194737">
    <property type="component" value="Unassembled WGS sequence"/>
</dbReference>
<evidence type="ECO:0000313" key="3">
    <source>
        <dbReference type="Proteomes" id="UP000194737"/>
    </source>
</evidence>
<name>A0AB73NQC7_ENTFC</name>
<reference evidence="2 3" key="1">
    <citation type="submission" date="2017-05" db="EMBL/GenBank/DDBJ databases">
        <title>The Genome Sequence of Enterococcus faecium 6F2_DIV0138.</title>
        <authorList>
            <consortium name="The Broad Institute Genomics Platform"/>
            <consortium name="The Broad Institute Genomic Center for Infectious Diseases"/>
            <person name="Earl A."/>
            <person name="Manson A."/>
            <person name="Schwartman J."/>
            <person name="Gilmore M."/>
            <person name="Abouelleil A."/>
            <person name="Cao P."/>
            <person name="Chapman S."/>
            <person name="Cusick C."/>
            <person name="Shea T."/>
            <person name="Young S."/>
            <person name="Neafsey D."/>
            <person name="Nusbaum C."/>
            <person name="Birren B."/>
        </authorList>
    </citation>
    <scope>NUCLEOTIDE SEQUENCE [LARGE SCALE GENOMIC DNA]</scope>
    <source>
        <strain evidence="2 3">6F2_DIV0138</strain>
    </source>
</reference>
<dbReference type="InterPro" id="IPR036249">
    <property type="entry name" value="Thioredoxin-like_sf"/>
</dbReference>
<comment type="caution">
    <text evidence="2">The sequence shown here is derived from an EMBL/GenBank/DDBJ whole genome shotgun (WGS) entry which is preliminary data.</text>
</comment>
<protein>
    <recommendedName>
        <fullName evidence="4">Thioredoxin</fullName>
    </recommendedName>
</protein>